<dbReference type="EMBL" id="CM056819">
    <property type="protein sequence ID" value="KAJ8624023.1"/>
    <property type="molecule type" value="Genomic_DNA"/>
</dbReference>
<accession>A0ACC2KSU9</accession>
<comment type="caution">
    <text evidence="1">The sequence shown here is derived from an EMBL/GenBank/DDBJ whole genome shotgun (WGS) entry which is preliminary data.</text>
</comment>
<protein>
    <submittedName>
        <fullName evidence="1">Uncharacterized protein</fullName>
    </submittedName>
</protein>
<gene>
    <name evidence="1" type="ORF">MRB53_032553</name>
</gene>
<name>A0ACC2KSU9_PERAE</name>
<proteinExistence type="predicted"/>
<organism evidence="1 2">
    <name type="scientific">Persea americana</name>
    <name type="common">Avocado</name>
    <dbReference type="NCBI Taxonomy" id="3435"/>
    <lineage>
        <taxon>Eukaryota</taxon>
        <taxon>Viridiplantae</taxon>
        <taxon>Streptophyta</taxon>
        <taxon>Embryophyta</taxon>
        <taxon>Tracheophyta</taxon>
        <taxon>Spermatophyta</taxon>
        <taxon>Magnoliopsida</taxon>
        <taxon>Magnoliidae</taxon>
        <taxon>Laurales</taxon>
        <taxon>Lauraceae</taxon>
        <taxon>Persea</taxon>
    </lineage>
</organism>
<sequence>MKIKRHHSAVIKHPSRDLRTKLFPDRSRVERDVKFTRGRDVEMLGSWQEDKCKFKIEGSIFIDSRQSAAVLRFTHPMSSIRHITTKVGAAVVQAAVAEELAEGHCDVGAKELMHMSKEETVEYVARNMCISHITTDVGAAFVQAAFAEELAEGHCDVGVKELTHMSKEETVEYVARNMWYPIYSPLVHEK</sequence>
<reference evidence="1 2" key="1">
    <citation type="journal article" date="2022" name="Hortic Res">
        <title>A haplotype resolved chromosomal level avocado genome allows analysis of novel avocado genes.</title>
        <authorList>
            <person name="Nath O."/>
            <person name="Fletcher S.J."/>
            <person name="Hayward A."/>
            <person name="Shaw L.M."/>
            <person name="Masouleh A.K."/>
            <person name="Furtado A."/>
            <person name="Henry R.J."/>
            <person name="Mitter N."/>
        </authorList>
    </citation>
    <scope>NUCLEOTIDE SEQUENCE [LARGE SCALE GENOMIC DNA]</scope>
    <source>
        <strain evidence="2">cv. Hass</strain>
    </source>
</reference>
<evidence type="ECO:0000313" key="1">
    <source>
        <dbReference type="EMBL" id="KAJ8624023.1"/>
    </source>
</evidence>
<keyword evidence="2" id="KW-1185">Reference proteome</keyword>
<dbReference type="Proteomes" id="UP001234297">
    <property type="component" value="Chromosome 11"/>
</dbReference>
<evidence type="ECO:0000313" key="2">
    <source>
        <dbReference type="Proteomes" id="UP001234297"/>
    </source>
</evidence>